<keyword evidence="2" id="KW-0611">Plant defense</keyword>
<organism evidence="4 5">
    <name type="scientific">Beta vulgaris subsp. vulgaris</name>
    <name type="common">Beet</name>
    <dbReference type="NCBI Taxonomy" id="3555"/>
    <lineage>
        <taxon>Eukaryota</taxon>
        <taxon>Viridiplantae</taxon>
        <taxon>Streptophyta</taxon>
        <taxon>Embryophyta</taxon>
        <taxon>Tracheophyta</taxon>
        <taxon>Spermatophyta</taxon>
        <taxon>Magnoliopsida</taxon>
        <taxon>eudicotyledons</taxon>
        <taxon>Gunneridae</taxon>
        <taxon>Pentapetalae</taxon>
        <taxon>Caryophyllales</taxon>
        <taxon>Chenopodiaceae</taxon>
        <taxon>Betoideae</taxon>
        <taxon>Beta</taxon>
    </lineage>
</organism>
<name>A0A0J8B1F9_BETVV</name>
<proteinExistence type="predicted"/>
<keyword evidence="5" id="KW-1185">Reference proteome</keyword>
<accession>A0A0J8B1F9</accession>
<gene>
    <name evidence="4" type="ORF">BVRB_014700</name>
</gene>
<dbReference type="SUPFAM" id="SSF52047">
    <property type="entry name" value="RNI-like"/>
    <property type="match status" value="1"/>
</dbReference>
<dbReference type="OrthoDB" id="2018467at2759"/>
<evidence type="ECO:0000256" key="2">
    <source>
        <dbReference type="ARBA" id="ARBA00022821"/>
    </source>
</evidence>
<dbReference type="EMBL" id="KQ090762">
    <property type="protein sequence ID" value="KMS94854.1"/>
    <property type="molecule type" value="Genomic_DNA"/>
</dbReference>
<dbReference type="Gramene" id="KMS94854">
    <property type="protein sequence ID" value="KMS94854"/>
    <property type="gene ID" value="BVRB_014700"/>
</dbReference>
<keyword evidence="1" id="KW-0433">Leucine-rich repeat</keyword>
<dbReference type="OMA" id="NISHNYE"/>
<evidence type="ECO:0000313" key="5">
    <source>
        <dbReference type="Proteomes" id="UP000035740"/>
    </source>
</evidence>
<reference evidence="4 5" key="1">
    <citation type="journal article" date="2014" name="Nature">
        <title>The genome of the recently domesticated crop plant sugar beet (Beta vulgaris).</title>
        <authorList>
            <person name="Dohm J.C."/>
            <person name="Minoche A.E."/>
            <person name="Holtgrawe D."/>
            <person name="Capella-Gutierrez S."/>
            <person name="Zakrzewski F."/>
            <person name="Tafer H."/>
            <person name="Rupp O."/>
            <person name="Sorensen T.R."/>
            <person name="Stracke R."/>
            <person name="Reinhardt R."/>
            <person name="Goesmann A."/>
            <person name="Kraft T."/>
            <person name="Schulz B."/>
            <person name="Stadler P.F."/>
            <person name="Schmidt T."/>
            <person name="Gabaldon T."/>
            <person name="Lehrach H."/>
            <person name="Weisshaar B."/>
            <person name="Himmelbauer H."/>
        </authorList>
    </citation>
    <scope>NUCLEOTIDE SEQUENCE [LARGE SCALE GENOMIC DNA]</scope>
    <source>
        <tissue evidence="4">Taproot</tissue>
    </source>
</reference>
<sequence>SLKLTKLPKLVNLPEGLQHVTTLQSLRVKSCGNFKALPQWLYSLSSLQSLELLRCSELKSLPEVLRRMNSLTELVIYCCNDELSDRCREPDGEDCPKIRHISQLHIT</sequence>
<feature type="non-terminal residue" evidence="4">
    <location>
        <position position="1"/>
    </location>
</feature>
<evidence type="ECO:0000259" key="3">
    <source>
        <dbReference type="Pfam" id="PF25019"/>
    </source>
</evidence>
<dbReference type="InterPro" id="IPR032675">
    <property type="entry name" value="LRR_dom_sf"/>
</dbReference>
<dbReference type="InterPro" id="IPR056789">
    <property type="entry name" value="LRR_R13L1-DRL21"/>
</dbReference>
<dbReference type="GO" id="GO:0006952">
    <property type="term" value="P:defense response"/>
    <property type="evidence" value="ECO:0007669"/>
    <property type="project" value="UniProtKB-KW"/>
</dbReference>
<dbReference type="Proteomes" id="UP000035740">
    <property type="component" value="Unassembled WGS sequence"/>
</dbReference>
<protein>
    <recommendedName>
        <fullName evidence="3">R13L1/DRL21-like LRR repeat region domain-containing protein</fullName>
    </recommendedName>
</protein>
<dbReference type="Gene3D" id="3.80.10.10">
    <property type="entry name" value="Ribonuclease Inhibitor"/>
    <property type="match status" value="1"/>
</dbReference>
<dbReference type="AlphaFoldDB" id="A0A0J8B1F9"/>
<evidence type="ECO:0000313" key="4">
    <source>
        <dbReference type="EMBL" id="KMS94854.1"/>
    </source>
</evidence>
<dbReference type="PANTHER" id="PTHR36766">
    <property type="entry name" value="PLANT BROAD-SPECTRUM MILDEW RESISTANCE PROTEIN RPW8"/>
    <property type="match status" value="1"/>
</dbReference>
<evidence type="ECO:0000256" key="1">
    <source>
        <dbReference type="ARBA" id="ARBA00022614"/>
    </source>
</evidence>
<dbReference type="Pfam" id="PF25019">
    <property type="entry name" value="LRR_R13L1-DRL21"/>
    <property type="match status" value="1"/>
</dbReference>
<feature type="domain" description="R13L1/DRL21-like LRR repeat region" evidence="3">
    <location>
        <begin position="15"/>
        <end position="78"/>
    </location>
</feature>
<dbReference type="PANTHER" id="PTHR36766:SF35">
    <property type="entry name" value="DISEASE RESISTANCE PROTEIN RGA3"/>
    <property type="match status" value="1"/>
</dbReference>